<evidence type="ECO:0000313" key="5">
    <source>
        <dbReference type="EMBL" id="NHN29554.1"/>
    </source>
</evidence>
<protein>
    <submittedName>
        <fullName evidence="5">SpoIIE family protein phosphatase</fullName>
    </submittedName>
</protein>
<dbReference type="SMART" id="SM00331">
    <property type="entry name" value="PP2C_SIG"/>
    <property type="match status" value="1"/>
</dbReference>
<organism evidence="5 6">
    <name type="scientific">Paenibacillus agricola</name>
    <dbReference type="NCBI Taxonomy" id="2716264"/>
    <lineage>
        <taxon>Bacteria</taxon>
        <taxon>Bacillati</taxon>
        <taxon>Bacillota</taxon>
        <taxon>Bacilli</taxon>
        <taxon>Bacillales</taxon>
        <taxon>Paenibacillaceae</taxon>
        <taxon>Paenibacillus</taxon>
    </lineage>
</organism>
<dbReference type="Proteomes" id="UP001165962">
    <property type="component" value="Unassembled WGS sequence"/>
</dbReference>
<proteinExistence type="predicted"/>
<dbReference type="InterPro" id="IPR001932">
    <property type="entry name" value="PPM-type_phosphatase-like_dom"/>
</dbReference>
<sequence>MSIKPASSTNPQPSASDLKSKPTFDSGVTKVMIFASVLIVFSIVLIGTFVYFFTENEVVKKLKGRDLVTIAESISAKVDARIDKEIETSLVLANDSTLLKWLEGGETDLAFEALIHQKTAYLHQKLGYSTTFIASSKTRRYWDETGKIIDTLSEKDQDDSWFFDSIASRKEAAVNFDYNNELKDTFAFVNVLAGPVDRPLAVVGVGINLHELSDNFASYKDGKGINLWLIDSKGTIYLSDSYGHNGKNISDVMTDSTRLDVLKQFDKSTHIFEYEDESGERMDLISYPLKSTDLHLLVEVERKETVAFLRTIKWNTVLAVAVSMVSIVFFFYYISRKLANPYKRAIILNQELDKQVQERTKELFERNQEMLDSINYAKLLQESVLPKTHQLEVLFNEYFVIWRPRDVVGGDFYWSKQLGDKTLVAVGDCTGHGVPGAFMTLLAVSALNRIADSGELEDPAAILGRLNSILKETLGQEDESEGTTDDGLDIGICSIETDHVIFAGASCSLHRVDDDGLQTWKGDRKSVGYRNTPSGYGYTNHTMPIGEARYYMTTDGFFDQNGGERDYSFGKKRFAEMIVRYGDLSMAEQKASFLRELEAYMGDERQRDDITVLSFRAT</sequence>
<keyword evidence="6" id="KW-1185">Reference proteome</keyword>
<keyword evidence="1" id="KW-0378">Hydrolase</keyword>
<dbReference type="Pfam" id="PF07228">
    <property type="entry name" value="SpoIIE"/>
    <property type="match status" value="1"/>
</dbReference>
<name>A0ABX0J357_9BACL</name>
<dbReference type="Gene3D" id="3.30.450.20">
    <property type="entry name" value="PAS domain"/>
    <property type="match status" value="1"/>
</dbReference>
<feature type="transmembrane region" description="Helical" evidence="3">
    <location>
        <begin position="312"/>
        <end position="334"/>
    </location>
</feature>
<feature type="region of interest" description="Disordered" evidence="2">
    <location>
        <begin position="1"/>
        <end position="20"/>
    </location>
</feature>
<evidence type="ECO:0000256" key="2">
    <source>
        <dbReference type="SAM" id="MobiDB-lite"/>
    </source>
</evidence>
<keyword evidence="3" id="KW-0472">Membrane</keyword>
<keyword evidence="3" id="KW-1133">Transmembrane helix</keyword>
<dbReference type="RefSeq" id="WP_166147616.1">
    <property type="nucleotide sequence ID" value="NZ_JAAOIW010000002.1"/>
</dbReference>
<evidence type="ECO:0000259" key="4">
    <source>
        <dbReference type="SMART" id="SM00331"/>
    </source>
</evidence>
<reference evidence="5" key="1">
    <citation type="submission" date="2020-03" db="EMBL/GenBank/DDBJ databases">
        <title>Draft sequencing of Paenibacilllus sp. S3N08.</title>
        <authorList>
            <person name="Kim D.-U."/>
        </authorList>
    </citation>
    <scope>NUCLEOTIDE SEQUENCE</scope>
    <source>
        <strain evidence="5">S3N08</strain>
    </source>
</reference>
<dbReference type="InterPro" id="IPR052016">
    <property type="entry name" value="Bact_Sigma-Reg"/>
</dbReference>
<dbReference type="PANTHER" id="PTHR43156">
    <property type="entry name" value="STAGE II SPORULATION PROTEIN E-RELATED"/>
    <property type="match status" value="1"/>
</dbReference>
<dbReference type="Gene3D" id="3.60.40.10">
    <property type="entry name" value="PPM-type phosphatase domain"/>
    <property type="match status" value="1"/>
</dbReference>
<accession>A0ABX0J357</accession>
<dbReference type="InterPro" id="IPR036457">
    <property type="entry name" value="PPM-type-like_dom_sf"/>
</dbReference>
<feature type="domain" description="PPM-type phosphatase" evidence="4">
    <location>
        <begin position="390"/>
        <end position="617"/>
    </location>
</feature>
<gene>
    <name evidence="5" type="ORF">G9U52_06865</name>
</gene>
<feature type="compositionally biased region" description="Polar residues" evidence="2">
    <location>
        <begin position="1"/>
        <end position="17"/>
    </location>
</feature>
<dbReference type="PANTHER" id="PTHR43156:SF9">
    <property type="entry name" value="HAMP DOMAIN-CONTAINING PROTEIN"/>
    <property type="match status" value="1"/>
</dbReference>
<evidence type="ECO:0000256" key="3">
    <source>
        <dbReference type="SAM" id="Phobius"/>
    </source>
</evidence>
<comment type="caution">
    <text evidence="5">The sequence shown here is derived from an EMBL/GenBank/DDBJ whole genome shotgun (WGS) entry which is preliminary data.</text>
</comment>
<feature type="transmembrane region" description="Helical" evidence="3">
    <location>
        <begin position="31"/>
        <end position="53"/>
    </location>
</feature>
<evidence type="ECO:0000313" key="6">
    <source>
        <dbReference type="Proteomes" id="UP001165962"/>
    </source>
</evidence>
<evidence type="ECO:0000256" key="1">
    <source>
        <dbReference type="ARBA" id="ARBA00022801"/>
    </source>
</evidence>
<dbReference type="EMBL" id="JAAOIW010000002">
    <property type="protein sequence ID" value="NHN29554.1"/>
    <property type="molecule type" value="Genomic_DNA"/>
</dbReference>
<keyword evidence="3" id="KW-0812">Transmembrane</keyword>